<dbReference type="EMBL" id="JAQJZL010000015">
    <property type="protein sequence ID" value="KAJ6026896.1"/>
    <property type="molecule type" value="Genomic_DNA"/>
</dbReference>
<dbReference type="CDD" id="cd03784">
    <property type="entry name" value="GT1_Gtf-like"/>
    <property type="match status" value="1"/>
</dbReference>
<dbReference type="InterPro" id="IPR002213">
    <property type="entry name" value="UDP_glucos_trans"/>
</dbReference>
<dbReference type="Proteomes" id="UP001219568">
    <property type="component" value="Unassembled WGS sequence"/>
</dbReference>
<dbReference type="GO" id="GO:0006629">
    <property type="term" value="P:lipid metabolic process"/>
    <property type="evidence" value="ECO:0007669"/>
    <property type="project" value="UniProtKB-KW"/>
</dbReference>
<keyword evidence="3" id="KW-0443">Lipid metabolism</keyword>
<evidence type="ECO:0000313" key="6">
    <source>
        <dbReference type="EMBL" id="KAJ6026896.1"/>
    </source>
</evidence>
<organism evidence="6 7">
    <name type="scientific">Penicillium canescens</name>
    <dbReference type="NCBI Taxonomy" id="5083"/>
    <lineage>
        <taxon>Eukaryota</taxon>
        <taxon>Fungi</taxon>
        <taxon>Dikarya</taxon>
        <taxon>Ascomycota</taxon>
        <taxon>Pezizomycotina</taxon>
        <taxon>Eurotiomycetes</taxon>
        <taxon>Eurotiomycetidae</taxon>
        <taxon>Eurotiales</taxon>
        <taxon>Aspergillaceae</taxon>
        <taxon>Penicillium</taxon>
    </lineage>
</organism>
<dbReference type="GO" id="GO:0005975">
    <property type="term" value="P:carbohydrate metabolic process"/>
    <property type="evidence" value="ECO:0007669"/>
    <property type="project" value="InterPro"/>
</dbReference>
<gene>
    <name evidence="6" type="ORF">N7460_011713</name>
</gene>
<dbReference type="InterPro" id="IPR010610">
    <property type="entry name" value="EryCIII-like_C"/>
</dbReference>
<protein>
    <recommendedName>
        <fullName evidence="8">Glycosyltransferase family 28 N-terminal domain-containing protein</fullName>
    </recommendedName>
</protein>
<comment type="caution">
    <text evidence="6">The sequence shown here is derived from an EMBL/GenBank/DDBJ whole genome shotgun (WGS) entry which is preliminary data.</text>
</comment>
<evidence type="ECO:0000313" key="7">
    <source>
        <dbReference type="Proteomes" id="UP001219568"/>
    </source>
</evidence>
<dbReference type="FunFam" id="3.40.50.2000:FF:000100">
    <property type="entry name" value="Glycosyltransferase family 1 protein"/>
    <property type="match status" value="1"/>
</dbReference>
<feature type="domain" description="Erythromycin biosynthesis protein CIII-like C-terminal" evidence="5">
    <location>
        <begin position="374"/>
        <end position="459"/>
    </location>
</feature>
<dbReference type="InterPro" id="IPR004276">
    <property type="entry name" value="GlycoTrans_28_N"/>
</dbReference>
<feature type="domain" description="Glycosyltransferase family 28 N-terminal" evidence="4">
    <location>
        <begin position="64"/>
        <end position="127"/>
    </location>
</feature>
<dbReference type="GO" id="GO:0016906">
    <property type="term" value="F:sterol 3-beta-glucosyltransferase activity"/>
    <property type="evidence" value="ECO:0007669"/>
    <property type="project" value="UniProtKB-ARBA"/>
</dbReference>
<reference evidence="6" key="1">
    <citation type="journal article" date="2023" name="IMA Fungus">
        <title>Comparative genomic study of the Penicillium genus elucidates a diverse pangenome and 15 lateral gene transfer events.</title>
        <authorList>
            <person name="Petersen C."/>
            <person name="Sorensen T."/>
            <person name="Nielsen M.R."/>
            <person name="Sondergaard T.E."/>
            <person name="Sorensen J.L."/>
            <person name="Fitzpatrick D.A."/>
            <person name="Frisvad J.C."/>
            <person name="Nielsen K.L."/>
        </authorList>
    </citation>
    <scope>NUCLEOTIDE SEQUENCE</scope>
    <source>
        <strain evidence="6">IBT 15450</strain>
    </source>
</reference>
<comment type="subcellular location">
    <subcellularLocation>
        <location evidence="1">Endomembrane system</location>
        <topology evidence="1">Peripheral membrane protein</topology>
    </subcellularLocation>
</comment>
<keyword evidence="7" id="KW-1185">Reference proteome</keyword>
<dbReference type="AlphaFoldDB" id="A0AAD6I150"/>
<dbReference type="PANTHER" id="PTHR48050">
    <property type="entry name" value="STEROL 3-BETA-GLUCOSYLTRANSFERASE"/>
    <property type="match status" value="1"/>
</dbReference>
<dbReference type="Gene3D" id="3.40.50.2000">
    <property type="entry name" value="Glycogen Phosphorylase B"/>
    <property type="match status" value="2"/>
</dbReference>
<evidence type="ECO:0000256" key="3">
    <source>
        <dbReference type="ARBA" id="ARBA00023098"/>
    </source>
</evidence>
<dbReference type="FunFam" id="3.40.50.2000:FF:000009">
    <property type="entry name" value="Sterol 3-beta-glucosyltransferase UGT80A2"/>
    <property type="match status" value="1"/>
</dbReference>
<dbReference type="Pfam" id="PF03033">
    <property type="entry name" value="Glyco_transf_28"/>
    <property type="match status" value="1"/>
</dbReference>
<evidence type="ECO:0000256" key="1">
    <source>
        <dbReference type="ARBA" id="ARBA00004184"/>
    </source>
</evidence>
<evidence type="ECO:0000256" key="2">
    <source>
        <dbReference type="ARBA" id="ARBA00022679"/>
    </source>
</evidence>
<evidence type="ECO:0008006" key="8">
    <source>
        <dbReference type="Google" id="ProtNLM"/>
    </source>
</evidence>
<evidence type="ECO:0000259" key="4">
    <source>
        <dbReference type="Pfam" id="PF03033"/>
    </source>
</evidence>
<dbReference type="PANTHER" id="PTHR48050:SF13">
    <property type="entry name" value="STEROL 3-BETA-GLUCOSYLTRANSFERASE UGT80A2"/>
    <property type="match status" value="1"/>
</dbReference>
<evidence type="ECO:0000259" key="5">
    <source>
        <dbReference type="Pfam" id="PF06722"/>
    </source>
</evidence>
<proteinExistence type="predicted"/>
<reference evidence="6" key="2">
    <citation type="submission" date="2023-01" db="EMBL/GenBank/DDBJ databases">
        <authorList>
            <person name="Petersen C."/>
        </authorList>
    </citation>
    <scope>NUCLEOTIDE SEQUENCE</scope>
    <source>
        <strain evidence="6">IBT 15450</strain>
    </source>
</reference>
<dbReference type="Pfam" id="PF06722">
    <property type="entry name" value="EryCIII-like_C"/>
    <property type="match status" value="1"/>
</dbReference>
<dbReference type="InterPro" id="IPR050426">
    <property type="entry name" value="Glycosyltransferase_28"/>
</dbReference>
<keyword evidence="2" id="KW-0808">Transferase</keyword>
<sequence>MEKRGSNSSLAVNSESDHVEVLGDGRVNLGMRHVWRVTQQIPLLRDQGTPDDGNVTVEPPHMNIVIQVVGSRGDIQPFVALGVALKKAGHRVRVATHETFRPFVQDVGLEFFNIGGDPKRLMAYMVKNPGLLPSMKALREGAVREKKDDIREILEGCWRSCFEPDEGEGDQDVTPFLANAIIANPPSFAHLHCAEKLGIPLHLMFTMPWSPTQAFPHPLANIQSTSLDKKITNYLSYILLEELIWEGLGDTINSFRRKTLGLPKINRSSGPNLVSRLAIPYTYCWSPALIPKPEDWGTSISVSGFYFLPLASDYTPPSSLQTFLNAGSPPIYIGFGSIVIDDPKSLTLLLLEAVHLAGVRAIISTGWSGLGDLDMPPEIHMLADCPHDWIFQRVSCVVHHGGAGTTAAAIAAGKPSVVVPFFGDQPFWGNMIVRAGAGPDPIPFKNLTAIRLAGAIETALTSSVQARSHLLGGIVNDEDGVEAGIRSFYKQLNLSLLQCSLTPMSAATWRIRKTNIRLGSTSSALLVDTGLLDLEKLELLRPCSYHIHVGPQDPISGMALAMLDSAGSALQGFEDIGSSVTRNFKSKPKAPGHEHRLRDSRAGVCLKGMTRISASLVRAPVHMGVALTEGLHNTPKMWGDRTVRPLDDVHDLPSGLKAGGKEMCFGPYDGVSNLGTDLVSNARHHRALSAISGIGIDILSGIFKALSGVSAIVTYPLGGLDAEVSQWFARRYVSTMDIQLVEQGRSEYAKLSSEDRASITHEFREATSGIPKKRLKNRIIKSKKVDMNPGRTK</sequence>
<dbReference type="SUPFAM" id="SSF53756">
    <property type="entry name" value="UDP-Glycosyltransferase/glycogen phosphorylase"/>
    <property type="match status" value="1"/>
</dbReference>
<dbReference type="GO" id="GO:0012505">
    <property type="term" value="C:endomembrane system"/>
    <property type="evidence" value="ECO:0007669"/>
    <property type="project" value="UniProtKB-SubCell"/>
</dbReference>
<name>A0AAD6I150_PENCN</name>
<accession>A0AAD6I150</accession>